<evidence type="ECO:0000313" key="5">
    <source>
        <dbReference type="EMBL" id="MCM2466197.1"/>
    </source>
</evidence>
<name>A0ABD4TBX7_9EURY</name>
<dbReference type="AlphaFoldDB" id="A0ABD4TBX7"/>
<keyword evidence="6" id="KW-1185">Reference proteome</keyword>
<comment type="caution">
    <text evidence="5">The sequence shown here is derived from an EMBL/GenBank/DDBJ whole genome shotgun (WGS) entry which is preliminary data.</text>
</comment>
<dbReference type="PROSITE" id="PS51161">
    <property type="entry name" value="ATP_CONE"/>
    <property type="match status" value="1"/>
</dbReference>
<reference evidence="5 6" key="1">
    <citation type="submission" date="2018-05" db="EMBL/GenBank/DDBJ databases">
        <title>Isolation and characterization of genus Methanoculleus species and their viruses from deep sea marine sediment offshore southwestern Taiwan.</title>
        <authorList>
            <person name="Wei W.-H."/>
            <person name="Chen W.-C."/>
            <person name="Lai M.-C."/>
            <person name="Chen S.-C."/>
        </authorList>
    </citation>
    <scope>NUCLEOTIDE SEQUENCE [LARGE SCALE GENOMIC DNA]</scope>
    <source>
        <strain evidence="5 6">CWC-02</strain>
    </source>
</reference>
<dbReference type="InterPro" id="IPR005144">
    <property type="entry name" value="ATP-cone_dom"/>
</dbReference>
<keyword evidence="2 3" id="KW-0067">ATP-binding</keyword>
<dbReference type="GO" id="GO:0005524">
    <property type="term" value="F:ATP binding"/>
    <property type="evidence" value="ECO:0007669"/>
    <property type="project" value="UniProtKB-UniRule"/>
</dbReference>
<keyword evidence="1 3" id="KW-0547">Nucleotide-binding</keyword>
<evidence type="ECO:0000259" key="4">
    <source>
        <dbReference type="PROSITE" id="PS51161"/>
    </source>
</evidence>
<dbReference type="EMBL" id="QFDM01000002">
    <property type="protein sequence ID" value="MCM2466197.1"/>
    <property type="molecule type" value="Genomic_DNA"/>
</dbReference>
<evidence type="ECO:0000256" key="3">
    <source>
        <dbReference type="PROSITE-ProRule" id="PRU00492"/>
    </source>
</evidence>
<dbReference type="Proteomes" id="UP001523230">
    <property type="component" value="Unassembled WGS sequence"/>
</dbReference>
<dbReference type="Pfam" id="PF03477">
    <property type="entry name" value="ATP-cone"/>
    <property type="match status" value="1"/>
</dbReference>
<evidence type="ECO:0000256" key="2">
    <source>
        <dbReference type="ARBA" id="ARBA00022840"/>
    </source>
</evidence>
<sequence length="114" mass="12684">MRTGILITPGEPVSPHREVSELVDVVKQDGRREPFVREKVTVSALKSGAPPEEARAIGEAVERAAYDGMPSGEIRRQVLEQLRARNPEWEENWLVYDRAVKKRGVEAAAGIPAR</sequence>
<gene>
    <name evidence="5" type="ORF">DIC75_07700</name>
</gene>
<accession>A0ABD4TBX7</accession>
<feature type="domain" description="ATP-cone" evidence="4">
    <location>
        <begin position="23"/>
        <end position="104"/>
    </location>
</feature>
<protein>
    <submittedName>
        <fullName evidence="5">ATPase</fullName>
    </submittedName>
</protein>
<evidence type="ECO:0000256" key="1">
    <source>
        <dbReference type="ARBA" id="ARBA00022741"/>
    </source>
</evidence>
<organism evidence="5 6">
    <name type="scientific">Methanoculleus oceani</name>
    <dbReference type="NCBI Taxonomy" id="2184756"/>
    <lineage>
        <taxon>Archaea</taxon>
        <taxon>Methanobacteriati</taxon>
        <taxon>Methanobacteriota</taxon>
        <taxon>Stenosarchaea group</taxon>
        <taxon>Methanomicrobia</taxon>
        <taxon>Methanomicrobiales</taxon>
        <taxon>Methanomicrobiaceae</taxon>
        <taxon>Methanoculleus</taxon>
    </lineage>
</organism>
<proteinExistence type="predicted"/>
<evidence type="ECO:0000313" key="6">
    <source>
        <dbReference type="Proteomes" id="UP001523230"/>
    </source>
</evidence>